<dbReference type="AlphaFoldDB" id="A0A4Y2BIY3"/>
<keyword evidence="3" id="KW-1185">Reference proteome</keyword>
<proteinExistence type="predicted"/>
<name>A0A4Y2BIY3_ARAVE</name>
<evidence type="ECO:0000313" key="3">
    <source>
        <dbReference type="Proteomes" id="UP000499080"/>
    </source>
</evidence>
<protein>
    <submittedName>
        <fullName evidence="2">Uncharacterized protein</fullName>
    </submittedName>
</protein>
<organism evidence="2 3">
    <name type="scientific">Araneus ventricosus</name>
    <name type="common">Orbweaver spider</name>
    <name type="synonym">Epeira ventricosa</name>
    <dbReference type="NCBI Taxonomy" id="182803"/>
    <lineage>
        <taxon>Eukaryota</taxon>
        <taxon>Metazoa</taxon>
        <taxon>Ecdysozoa</taxon>
        <taxon>Arthropoda</taxon>
        <taxon>Chelicerata</taxon>
        <taxon>Arachnida</taxon>
        <taxon>Araneae</taxon>
        <taxon>Araneomorphae</taxon>
        <taxon>Entelegynae</taxon>
        <taxon>Araneoidea</taxon>
        <taxon>Araneidae</taxon>
        <taxon>Araneus</taxon>
    </lineage>
</organism>
<reference evidence="2 3" key="1">
    <citation type="journal article" date="2019" name="Sci. Rep.">
        <title>Orb-weaving spider Araneus ventricosus genome elucidates the spidroin gene catalogue.</title>
        <authorList>
            <person name="Kono N."/>
            <person name="Nakamura H."/>
            <person name="Ohtoshi R."/>
            <person name="Moran D.A.P."/>
            <person name="Shinohara A."/>
            <person name="Yoshida Y."/>
            <person name="Fujiwara M."/>
            <person name="Mori M."/>
            <person name="Tomita M."/>
            <person name="Arakawa K."/>
        </authorList>
    </citation>
    <scope>NUCLEOTIDE SEQUENCE [LARGE SCALE GENOMIC DNA]</scope>
</reference>
<dbReference type="Proteomes" id="UP000499080">
    <property type="component" value="Unassembled WGS sequence"/>
</dbReference>
<feature type="compositionally biased region" description="Basic and acidic residues" evidence="1">
    <location>
        <begin position="103"/>
        <end position="114"/>
    </location>
</feature>
<accession>A0A4Y2BIY3</accession>
<comment type="caution">
    <text evidence="2">The sequence shown here is derived from an EMBL/GenBank/DDBJ whole genome shotgun (WGS) entry which is preliminary data.</text>
</comment>
<evidence type="ECO:0000256" key="1">
    <source>
        <dbReference type="SAM" id="MobiDB-lite"/>
    </source>
</evidence>
<dbReference type="EMBL" id="BGPR01000077">
    <property type="protein sequence ID" value="GBL91216.1"/>
    <property type="molecule type" value="Genomic_DNA"/>
</dbReference>
<evidence type="ECO:0000313" key="2">
    <source>
        <dbReference type="EMBL" id="GBL91216.1"/>
    </source>
</evidence>
<gene>
    <name evidence="2" type="ORF">AVEN_195110_1</name>
</gene>
<feature type="region of interest" description="Disordered" evidence="1">
    <location>
        <begin position="59"/>
        <end position="114"/>
    </location>
</feature>
<sequence length="114" mass="13243">MQEVEFEEVDPPFHSPLSSLWLVHPNVRNDRTSSNHIPYIYMSTNGQSGHHLKHLLHRRQEKSKVRPQTDRNVLTGSKKLVHNKTTDDPIIATNEWKSISAKTDQDRNKGTDHR</sequence>